<dbReference type="EMBL" id="AP026818">
    <property type="protein sequence ID" value="BDR81209.1"/>
    <property type="molecule type" value="Genomic_DNA"/>
</dbReference>
<evidence type="ECO:0000313" key="3">
    <source>
        <dbReference type="EMBL" id="RXI52345.1"/>
    </source>
</evidence>
<dbReference type="Proteomes" id="UP001321763">
    <property type="component" value="Chromosome"/>
</dbReference>
<name>A0ABC8EC73_CLOTA</name>
<dbReference type="Proteomes" id="UP000290273">
    <property type="component" value="Unassembled WGS sequence"/>
</dbReference>
<feature type="transmembrane region" description="Helical" evidence="1">
    <location>
        <begin position="92"/>
        <end position="111"/>
    </location>
</feature>
<organism evidence="2 5">
    <name type="scientific">Clostridium tetani</name>
    <dbReference type="NCBI Taxonomy" id="1513"/>
    <lineage>
        <taxon>Bacteria</taxon>
        <taxon>Bacillati</taxon>
        <taxon>Bacillota</taxon>
        <taxon>Clostridia</taxon>
        <taxon>Eubacteriales</taxon>
        <taxon>Clostridiaceae</taxon>
        <taxon>Clostridium</taxon>
    </lineage>
</organism>
<protein>
    <submittedName>
        <fullName evidence="2">Uncharacterized protein</fullName>
    </submittedName>
</protein>
<keyword evidence="1" id="KW-1133">Transmembrane helix</keyword>
<feature type="transmembrane region" description="Helical" evidence="1">
    <location>
        <begin position="66"/>
        <end position="86"/>
    </location>
</feature>
<reference evidence="2 5" key="2">
    <citation type="submission" date="2022-09" db="EMBL/GenBank/DDBJ databases">
        <title>complete genome sequences of Clostridium tetani str. KHSU-234311-028 isolated from soil.</title>
        <authorList>
            <person name="Sekizuka T."/>
            <person name="Shitada C."/>
            <person name="Takahashi M."/>
            <person name="Kuroda M."/>
        </authorList>
    </citation>
    <scope>NUCLEOTIDE SEQUENCE [LARGE SCALE GENOMIC DNA]</scope>
    <source>
        <strain evidence="2 5">KHSU-234311-028</strain>
    </source>
</reference>
<evidence type="ECO:0000313" key="4">
    <source>
        <dbReference type="Proteomes" id="UP000290273"/>
    </source>
</evidence>
<gene>
    <name evidence="3" type="ORF">DP131_12465</name>
    <name evidence="2" type="ORF">K234311028_14550</name>
</gene>
<evidence type="ECO:0000313" key="2">
    <source>
        <dbReference type="EMBL" id="BDR81209.1"/>
    </source>
</evidence>
<keyword evidence="1" id="KW-0812">Transmembrane</keyword>
<evidence type="ECO:0000313" key="5">
    <source>
        <dbReference type="Proteomes" id="UP001321763"/>
    </source>
</evidence>
<accession>A0ABC8EC73</accession>
<dbReference type="EMBL" id="QMAU01000050">
    <property type="protein sequence ID" value="RXI52345.1"/>
    <property type="molecule type" value="Genomic_DNA"/>
</dbReference>
<reference evidence="3 4" key="1">
    <citation type="submission" date="2018-06" db="EMBL/GenBank/DDBJ databases">
        <title>Genome conservation of Clostridium tetani.</title>
        <authorList>
            <person name="Bruggemann H."/>
            <person name="Popoff M.R."/>
        </authorList>
    </citation>
    <scope>NUCLEOTIDE SEQUENCE [LARGE SCALE GENOMIC DNA]</scope>
    <source>
        <strain evidence="3 4">63.05</strain>
    </source>
</reference>
<feature type="transmembrane region" description="Helical" evidence="1">
    <location>
        <begin position="36"/>
        <end position="59"/>
    </location>
</feature>
<sequence length="117" mass="13772">MKVNYMENAKKLFYLVISITTIVLPTYIIFKYGNETFKGLIILFIFLAYPAISFVLGILNAILKVNIYLALIIFIFNFIFVVMYFLNSSALIYIPFYIIFYMLGNIIIKVFKKYKNK</sequence>
<dbReference type="AlphaFoldDB" id="A0ABC8EC73"/>
<keyword evidence="1" id="KW-0472">Membrane</keyword>
<feature type="transmembrane region" description="Helical" evidence="1">
    <location>
        <begin position="12"/>
        <end position="30"/>
    </location>
</feature>
<proteinExistence type="predicted"/>
<evidence type="ECO:0000256" key="1">
    <source>
        <dbReference type="SAM" id="Phobius"/>
    </source>
</evidence>